<keyword evidence="2" id="KW-1185">Reference proteome</keyword>
<reference evidence="1" key="1">
    <citation type="submission" date="2020-09" db="EMBL/GenBank/DDBJ databases">
        <title>Pelobacter alkaliphilus sp. nov., a novel anaerobic arsenate-reducing bacterium from terrestrial mud volcano.</title>
        <authorList>
            <person name="Khomyakova M.A."/>
            <person name="Merkel A.Y."/>
            <person name="Slobodkin A.I."/>
        </authorList>
    </citation>
    <scope>NUCLEOTIDE SEQUENCE</scope>
    <source>
        <strain evidence="1">M08fum</strain>
    </source>
</reference>
<dbReference type="Proteomes" id="UP000632828">
    <property type="component" value="Unassembled WGS sequence"/>
</dbReference>
<proteinExistence type="predicted"/>
<dbReference type="AlphaFoldDB" id="A0A8J6QXI0"/>
<evidence type="ECO:0000313" key="1">
    <source>
        <dbReference type="EMBL" id="MBD1400731.1"/>
    </source>
</evidence>
<protein>
    <submittedName>
        <fullName evidence="1">DUF169 domain-containing protein</fullName>
    </submittedName>
</protein>
<comment type="caution">
    <text evidence="1">The sequence shown here is derived from an EMBL/GenBank/DDBJ whole genome shotgun (WGS) entry which is preliminary data.</text>
</comment>
<dbReference type="InterPro" id="IPR003748">
    <property type="entry name" value="DUF169"/>
</dbReference>
<evidence type="ECO:0000313" key="2">
    <source>
        <dbReference type="Proteomes" id="UP000632828"/>
    </source>
</evidence>
<sequence>MNSQIAAAINLPHQPVAILWNDEIPDGAQRFKDNSWACSLWLTAAAAKGKVTACSRDAFGCFGGGTGLGFGDQYRNFPGGTEGFCRFLSSGNAGHPEGEAVAKALKPFADEHFIEEYLQGERYLKNPEAVQDFIDDLPMRDIPTRYVVFKPLSEIDPQQEEPIVVVFFCSPDQFSALGVLANYSFDGNDNVMYPFAAGCQAIGLYAYDEEEKDRPKAVAGLMDLSARLYLRKHFGENVMSMSIPWSMFQTMEGNVAGSFLERNTWNQLLQSRMT</sequence>
<name>A0A8J6QXI0_9BACT</name>
<accession>A0A8J6QXI0</accession>
<dbReference type="RefSeq" id="WP_191155571.1">
    <property type="nucleotide sequence ID" value="NZ_JACWUN010000008.1"/>
</dbReference>
<gene>
    <name evidence="1" type="ORF">ICT70_08625</name>
</gene>
<dbReference type="Pfam" id="PF02596">
    <property type="entry name" value="DUF169"/>
    <property type="match status" value="1"/>
</dbReference>
<dbReference type="EMBL" id="JACWUN010000008">
    <property type="protein sequence ID" value="MBD1400731.1"/>
    <property type="molecule type" value="Genomic_DNA"/>
</dbReference>
<organism evidence="1 2">
    <name type="scientific">Pelovirga terrestris</name>
    <dbReference type="NCBI Taxonomy" id="2771352"/>
    <lineage>
        <taxon>Bacteria</taxon>
        <taxon>Pseudomonadati</taxon>
        <taxon>Thermodesulfobacteriota</taxon>
        <taxon>Desulfuromonadia</taxon>
        <taxon>Geobacterales</taxon>
        <taxon>Geobacteraceae</taxon>
        <taxon>Pelovirga</taxon>
    </lineage>
</organism>